<comment type="caution">
    <text evidence="5">The sequence shown here is derived from an EMBL/GenBank/DDBJ whole genome shotgun (WGS) entry which is preliminary data.</text>
</comment>
<dbReference type="Pfam" id="PF01428">
    <property type="entry name" value="zf-AN1"/>
    <property type="match status" value="1"/>
</dbReference>
<evidence type="ECO:0000256" key="1">
    <source>
        <dbReference type="ARBA" id="ARBA00022723"/>
    </source>
</evidence>
<dbReference type="RefSeq" id="WP_009366437.1">
    <property type="nucleotide sequence ID" value="NZ_ALJD01000003.1"/>
</dbReference>
<reference evidence="5 6" key="1">
    <citation type="journal article" date="2012" name="J. Bacteriol.">
        <title>Draft Genome Sequence of the Extremely Halophilic Archaeon Halogranum salarium B-1T.</title>
        <authorList>
            <person name="Kim K.K."/>
            <person name="Lee K.C."/>
            <person name="Lee J.S."/>
        </authorList>
    </citation>
    <scope>NUCLEOTIDE SEQUENCE [LARGE SCALE GENOMIC DNA]</scope>
    <source>
        <strain evidence="5 6">B-1</strain>
    </source>
</reference>
<accession>J3JH64</accession>
<evidence type="ECO:0000259" key="4">
    <source>
        <dbReference type="SMART" id="SM00154"/>
    </source>
</evidence>
<dbReference type="SMART" id="SM00154">
    <property type="entry name" value="ZnF_AN1"/>
    <property type="match status" value="1"/>
</dbReference>
<protein>
    <recommendedName>
        <fullName evidence="4">AN1-type domain-containing protein</fullName>
    </recommendedName>
</protein>
<evidence type="ECO:0000313" key="5">
    <source>
        <dbReference type="EMBL" id="EJN60719.1"/>
    </source>
</evidence>
<sequence length="57" mass="6498">MVLCERCDTELLGPRPCAYCGRQYCAVHRFPERHDCSGLDGREDGTEWFDDSVSVSE</sequence>
<keyword evidence="3" id="KW-0862">Zinc</keyword>
<dbReference type="Proteomes" id="UP000007813">
    <property type="component" value="Unassembled WGS sequence"/>
</dbReference>
<dbReference type="SUPFAM" id="SSF118310">
    <property type="entry name" value="AN1-like Zinc finger"/>
    <property type="match status" value="1"/>
</dbReference>
<name>J3JH64_9EURY</name>
<proteinExistence type="predicted"/>
<evidence type="ECO:0000256" key="3">
    <source>
        <dbReference type="ARBA" id="ARBA00022833"/>
    </source>
</evidence>
<organism evidence="5 6">
    <name type="scientific">Halogranum salarium B-1</name>
    <dbReference type="NCBI Taxonomy" id="1210908"/>
    <lineage>
        <taxon>Archaea</taxon>
        <taxon>Methanobacteriati</taxon>
        <taxon>Methanobacteriota</taxon>
        <taxon>Stenosarchaea group</taxon>
        <taxon>Halobacteria</taxon>
        <taxon>Halobacteriales</taxon>
        <taxon>Haloferacaceae</taxon>
    </lineage>
</organism>
<dbReference type="Gene3D" id="4.10.1110.10">
    <property type="entry name" value="AN1-like Zinc finger"/>
    <property type="match status" value="1"/>
</dbReference>
<dbReference type="InterPro" id="IPR035896">
    <property type="entry name" value="AN1-like_Znf"/>
</dbReference>
<evidence type="ECO:0000313" key="6">
    <source>
        <dbReference type="Proteomes" id="UP000007813"/>
    </source>
</evidence>
<dbReference type="GO" id="GO:0008270">
    <property type="term" value="F:zinc ion binding"/>
    <property type="evidence" value="ECO:0007669"/>
    <property type="project" value="UniProtKB-KW"/>
</dbReference>
<dbReference type="AlphaFoldDB" id="J3JH64"/>
<dbReference type="OrthoDB" id="26567at2157"/>
<keyword evidence="1" id="KW-0479">Metal-binding</keyword>
<gene>
    <name evidence="5" type="ORF">HSB1_13220</name>
</gene>
<dbReference type="InterPro" id="IPR000058">
    <property type="entry name" value="Znf_AN1"/>
</dbReference>
<keyword evidence="2" id="KW-0863">Zinc-finger</keyword>
<dbReference type="EMBL" id="ALJD01000003">
    <property type="protein sequence ID" value="EJN60719.1"/>
    <property type="molecule type" value="Genomic_DNA"/>
</dbReference>
<evidence type="ECO:0000256" key="2">
    <source>
        <dbReference type="ARBA" id="ARBA00022771"/>
    </source>
</evidence>
<feature type="domain" description="AN1-type" evidence="4">
    <location>
        <begin position="4"/>
        <end position="41"/>
    </location>
</feature>